<feature type="compositionally biased region" description="Basic and acidic residues" evidence="1">
    <location>
        <begin position="374"/>
        <end position="393"/>
    </location>
</feature>
<reference evidence="2 3" key="1">
    <citation type="submission" date="2018-08" db="EMBL/GenBank/DDBJ databases">
        <title>Genomic investigation of the strawberry pathogen Phytophthora fragariae indicates pathogenicity is determined by transcriptional variation in three key races.</title>
        <authorList>
            <person name="Adams T.M."/>
            <person name="Armitage A.D."/>
            <person name="Sobczyk M.K."/>
            <person name="Bates H.J."/>
            <person name="Dunwell J.M."/>
            <person name="Nellist C.F."/>
            <person name="Harrison R.J."/>
        </authorList>
    </citation>
    <scope>NUCLEOTIDE SEQUENCE [LARGE SCALE GENOMIC DNA]</scope>
    <source>
        <strain evidence="2 3">A4</strain>
    </source>
</reference>
<organism evidence="2 3">
    <name type="scientific">Phytophthora fragariae</name>
    <dbReference type="NCBI Taxonomy" id="53985"/>
    <lineage>
        <taxon>Eukaryota</taxon>
        <taxon>Sar</taxon>
        <taxon>Stramenopiles</taxon>
        <taxon>Oomycota</taxon>
        <taxon>Peronosporomycetes</taxon>
        <taxon>Peronosporales</taxon>
        <taxon>Peronosporaceae</taxon>
        <taxon>Phytophthora</taxon>
    </lineage>
</organism>
<feature type="region of interest" description="Disordered" evidence="1">
    <location>
        <begin position="172"/>
        <end position="201"/>
    </location>
</feature>
<protein>
    <submittedName>
        <fullName evidence="2">Uncharacterized protein</fullName>
    </submittedName>
</protein>
<proteinExistence type="predicted"/>
<feature type="compositionally biased region" description="Polar residues" evidence="1">
    <location>
        <begin position="399"/>
        <end position="413"/>
    </location>
</feature>
<feature type="region of interest" description="Disordered" evidence="1">
    <location>
        <begin position="40"/>
        <end position="93"/>
    </location>
</feature>
<gene>
    <name evidence="2" type="ORF">PF001_g24441</name>
</gene>
<evidence type="ECO:0000313" key="3">
    <source>
        <dbReference type="Proteomes" id="UP000437068"/>
    </source>
</evidence>
<name>A0A6A4BWV9_9STRA</name>
<evidence type="ECO:0000313" key="2">
    <source>
        <dbReference type="EMBL" id="KAE9279991.1"/>
    </source>
</evidence>
<accession>A0A6A4BWV9</accession>
<feature type="region of interest" description="Disordered" evidence="1">
    <location>
        <begin position="368"/>
        <end position="413"/>
    </location>
</feature>
<sequence>MNQLGSRLASLENTVAAATTLQAAATTTFSTPATVNDAAVTPLTSPLGHAKPVRPRRDAATARPSDTASAAMTPAEEETTSAEEQTTSAPAAASWQQQIAALLAAMQPPEQQQYSTASLATRASHASPGGCGQVLGLDQQGVGEGPLRPVESTVPQNAPTDSLGYLARRVGEATTGDEGEDSVERERRAELATRASDKQPAIEQAEDLWAAHGGNCSGDDGNSAGALEESVEARVSQEVTTRDAAKAKRYVETVRPAMAALKYVREAQEEVGSREVLRLVEEGDEQVEWKAAVPTEEGERHASAEEVRLFEEGGVAVKDAGGSVVAVVANTGAMADEGSALKGTSGTAVVELGGHLVPRVTDVAKVRMTRKAARREAKDRRIDSAKNDEDERRPRRPTKSWSSAEQVDGTNCR</sequence>
<feature type="compositionally biased region" description="Basic and acidic residues" evidence="1">
    <location>
        <begin position="182"/>
        <end position="197"/>
    </location>
</feature>
<feature type="compositionally biased region" description="Low complexity" evidence="1">
    <location>
        <begin position="82"/>
        <end position="93"/>
    </location>
</feature>
<evidence type="ECO:0000256" key="1">
    <source>
        <dbReference type="SAM" id="MobiDB-lite"/>
    </source>
</evidence>
<comment type="caution">
    <text evidence="2">The sequence shown here is derived from an EMBL/GenBank/DDBJ whole genome shotgun (WGS) entry which is preliminary data.</text>
</comment>
<dbReference type="EMBL" id="QXGE01002683">
    <property type="protein sequence ID" value="KAE9279991.1"/>
    <property type="molecule type" value="Genomic_DNA"/>
</dbReference>
<dbReference type="Proteomes" id="UP000437068">
    <property type="component" value="Unassembled WGS sequence"/>
</dbReference>
<dbReference type="AlphaFoldDB" id="A0A6A4BWV9"/>